<organism evidence="3 4">
    <name type="scientific">Segnochrobactrum spirostomi</name>
    <dbReference type="NCBI Taxonomy" id="2608987"/>
    <lineage>
        <taxon>Bacteria</taxon>
        <taxon>Pseudomonadati</taxon>
        <taxon>Pseudomonadota</taxon>
        <taxon>Alphaproteobacteria</taxon>
        <taxon>Hyphomicrobiales</taxon>
        <taxon>Segnochrobactraceae</taxon>
        <taxon>Segnochrobactrum</taxon>
    </lineage>
</organism>
<feature type="transmembrane region" description="Helical" evidence="2">
    <location>
        <begin position="428"/>
        <end position="447"/>
    </location>
</feature>
<feature type="region of interest" description="Disordered" evidence="1">
    <location>
        <begin position="99"/>
        <end position="140"/>
    </location>
</feature>
<name>A0A6A7XXY0_9HYPH</name>
<sequence length="483" mass="51397">MSIRTCSTVTFCGGGGAGGCGAGVPSADGSGGFGGSGFSSPVSVLMSAVPGPPVTAPTWMFSRPRASRLARNASAIGLPVFGAAKAGDASALVRRSAASERRKACRERDGRRDGAAGDIRYSPRTKGSRGRGRRGQITPLPSERPYIRRACDLHATSRHKRLRSGRPPFSRRYNHELSLPPRRHEGGVAGRAPDRGHAGMNTFLQGFFTPLEWVHDHFSAFGEALVVTAFVMLYAVVVFAVVLFVKARFPKAFIGISASILSPIGGIFGLSAAFLTADVWASNVDALRAVNDEARALSRMWSLAGGLTEPAKSEIRGDIVAYARIVETDEWPILATIHSPDYPIGQEARGRLYAIQTLTSRHSDNPDDQIILRNIYDLSGKAFDARTRRIVIAIDGSAYGKLYLAIGLGLVLIVGVAVTHSAHPIQTGFMTAATALVVVMVLGIVLGRPFDQGWSRIEPAKFFDVAGEVRGGEIPANVPPGSP</sequence>
<dbReference type="Proteomes" id="UP000332515">
    <property type="component" value="Unassembled WGS sequence"/>
</dbReference>
<gene>
    <name evidence="3" type="ORF">F0357_01010</name>
</gene>
<dbReference type="AlphaFoldDB" id="A0A6A7XXY0"/>
<evidence type="ECO:0000256" key="1">
    <source>
        <dbReference type="SAM" id="MobiDB-lite"/>
    </source>
</evidence>
<dbReference type="Pfam" id="PF14023">
    <property type="entry name" value="Bestrophin-like"/>
    <property type="match status" value="1"/>
</dbReference>
<evidence type="ECO:0000313" key="3">
    <source>
        <dbReference type="EMBL" id="MQT11275.1"/>
    </source>
</evidence>
<accession>A0A6A7XXY0</accession>
<keyword evidence="4" id="KW-1185">Reference proteome</keyword>
<proteinExistence type="predicted"/>
<dbReference type="EMBL" id="VWNA01000001">
    <property type="protein sequence ID" value="MQT11275.1"/>
    <property type="molecule type" value="Genomic_DNA"/>
</dbReference>
<comment type="caution">
    <text evidence="3">The sequence shown here is derived from an EMBL/GenBank/DDBJ whole genome shotgun (WGS) entry which is preliminary data.</text>
</comment>
<feature type="transmembrane region" description="Helical" evidence="2">
    <location>
        <begin position="224"/>
        <end position="245"/>
    </location>
</feature>
<dbReference type="PROSITE" id="PS51257">
    <property type="entry name" value="PROKAR_LIPOPROTEIN"/>
    <property type="match status" value="1"/>
</dbReference>
<protein>
    <submittedName>
        <fullName evidence="3">DUF4239 domain-containing protein</fullName>
    </submittedName>
</protein>
<feature type="compositionally biased region" description="Basic and acidic residues" evidence="1">
    <location>
        <begin position="99"/>
        <end position="115"/>
    </location>
</feature>
<dbReference type="InterPro" id="IPR025333">
    <property type="entry name" value="DUF4239"/>
</dbReference>
<keyword evidence="2" id="KW-0812">Transmembrane</keyword>
<evidence type="ECO:0000256" key="2">
    <source>
        <dbReference type="SAM" id="Phobius"/>
    </source>
</evidence>
<reference evidence="3 4" key="1">
    <citation type="submission" date="2019-09" db="EMBL/GenBank/DDBJ databases">
        <title>Segnochrobactrum spirostomi gen. nov., sp. nov., isolated from the ciliate Spirostomum cf. yagiui and description of a novel family, Segnochrobactraceae fam. nov. within the order Rhizobiales of the class Alphaproteobacteria.</title>
        <authorList>
            <person name="Akter S."/>
            <person name="Shazib S.U.A."/>
            <person name="Shin M.K."/>
        </authorList>
    </citation>
    <scope>NUCLEOTIDE SEQUENCE [LARGE SCALE GENOMIC DNA]</scope>
    <source>
        <strain evidence="3 4">Sp-1</strain>
    </source>
</reference>
<keyword evidence="2" id="KW-1133">Transmembrane helix</keyword>
<evidence type="ECO:0000313" key="4">
    <source>
        <dbReference type="Proteomes" id="UP000332515"/>
    </source>
</evidence>
<keyword evidence="2" id="KW-0472">Membrane</keyword>
<feature type="transmembrane region" description="Helical" evidence="2">
    <location>
        <begin position="402"/>
        <end position="422"/>
    </location>
</feature>
<feature type="region of interest" description="Disordered" evidence="1">
    <location>
        <begin position="158"/>
        <end position="188"/>
    </location>
</feature>